<dbReference type="InterPro" id="IPR025745">
    <property type="entry name" value="Mrr-like_N_dom"/>
</dbReference>
<organism evidence="2 3">
    <name type="scientific">Chelatococcus reniformis</name>
    <dbReference type="NCBI Taxonomy" id="1494448"/>
    <lineage>
        <taxon>Bacteria</taxon>
        <taxon>Pseudomonadati</taxon>
        <taxon>Pseudomonadota</taxon>
        <taxon>Alphaproteobacteria</taxon>
        <taxon>Hyphomicrobiales</taxon>
        <taxon>Chelatococcaceae</taxon>
        <taxon>Chelatococcus</taxon>
    </lineage>
</organism>
<sequence>MATAASRELYRNWVIKALKALGPSTPGQVYTWVRTNETVPASDLARSTADGKDTLFEKEIRWARKDLFDKGIVVSPTRGVWALS</sequence>
<reference evidence="2" key="1">
    <citation type="journal article" date="2014" name="Int. J. Syst. Evol. Microbiol.">
        <title>Complete genome sequence of Corynebacterium casei LMG S-19264T (=DSM 44701T), isolated from a smear-ripened cheese.</title>
        <authorList>
            <consortium name="US DOE Joint Genome Institute (JGI-PGF)"/>
            <person name="Walter F."/>
            <person name="Albersmeier A."/>
            <person name="Kalinowski J."/>
            <person name="Ruckert C."/>
        </authorList>
    </citation>
    <scope>NUCLEOTIDE SEQUENCE</scope>
    <source>
        <strain evidence="2">CGMCC 1.12919</strain>
    </source>
</reference>
<dbReference type="EMBL" id="BMGG01000006">
    <property type="protein sequence ID" value="GGC72849.1"/>
    <property type="molecule type" value="Genomic_DNA"/>
</dbReference>
<reference evidence="2" key="2">
    <citation type="submission" date="2020-09" db="EMBL/GenBank/DDBJ databases">
        <authorList>
            <person name="Sun Q."/>
            <person name="Zhou Y."/>
        </authorList>
    </citation>
    <scope>NUCLEOTIDE SEQUENCE</scope>
    <source>
        <strain evidence="2">CGMCC 1.12919</strain>
    </source>
</reference>
<dbReference type="Pfam" id="PF14338">
    <property type="entry name" value="Mrr_N"/>
    <property type="match status" value="1"/>
</dbReference>
<dbReference type="AlphaFoldDB" id="A0A916XHN6"/>
<protein>
    <recommendedName>
        <fullName evidence="1">Restriction system protein Mrr-like N-terminal domain-containing protein</fullName>
    </recommendedName>
</protein>
<feature type="domain" description="Restriction system protein Mrr-like N-terminal" evidence="1">
    <location>
        <begin position="14"/>
        <end position="84"/>
    </location>
</feature>
<comment type="caution">
    <text evidence="2">The sequence shown here is derived from an EMBL/GenBank/DDBJ whole genome shotgun (WGS) entry which is preliminary data.</text>
</comment>
<keyword evidence="3" id="KW-1185">Reference proteome</keyword>
<evidence type="ECO:0000313" key="3">
    <source>
        <dbReference type="Proteomes" id="UP000637002"/>
    </source>
</evidence>
<evidence type="ECO:0000313" key="2">
    <source>
        <dbReference type="EMBL" id="GGC72849.1"/>
    </source>
</evidence>
<gene>
    <name evidence="2" type="ORF">GCM10010994_34000</name>
</gene>
<accession>A0A916XHN6</accession>
<dbReference type="Proteomes" id="UP000637002">
    <property type="component" value="Unassembled WGS sequence"/>
</dbReference>
<name>A0A916XHN6_9HYPH</name>
<evidence type="ECO:0000259" key="1">
    <source>
        <dbReference type="Pfam" id="PF14338"/>
    </source>
</evidence>
<proteinExistence type="predicted"/>